<evidence type="ECO:0000313" key="3">
    <source>
        <dbReference type="Proteomes" id="UP001162480"/>
    </source>
</evidence>
<keyword evidence="3" id="KW-1185">Reference proteome</keyword>
<protein>
    <submittedName>
        <fullName evidence="2">Uncharacterized protein</fullName>
    </submittedName>
</protein>
<dbReference type="EMBL" id="OX597816">
    <property type="protein sequence ID" value="CAI9719771.1"/>
    <property type="molecule type" value="Genomic_DNA"/>
</dbReference>
<feature type="region of interest" description="Disordered" evidence="1">
    <location>
        <begin position="1"/>
        <end position="27"/>
    </location>
</feature>
<reference evidence="2" key="1">
    <citation type="submission" date="2023-08" db="EMBL/GenBank/DDBJ databases">
        <authorList>
            <person name="Alioto T."/>
            <person name="Alioto T."/>
            <person name="Gomez Garrido J."/>
        </authorList>
    </citation>
    <scope>NUCLEOTIDE SEQUENCE</scope>
</reference>
<name>A0AA36AQN0_OCTVU</name>
<organism evidence="2 3">
    <name type="scientific">Octopus vulgaris</name>
    <name type="common">Common octopus</name>
    <dbReference type="NCBI Taxonomy" id="6645"/>
    <lineage>
        <taxon>Eukaryota</taxon>
        <taxon>Metazoa</taxon>
        <taxon>Spiralia</taxon>
        <taxon>Lophotrochozoa</taxon>
        <taxon>Mollusca</taxon>
        <taxon>Cephalopoda</taxon>
        <taxon>Coleoidea</taxon>
        <taxon>Octopodiformes</taxon>
        <taxon>Octopoda</taxon>
        <taxon>Incirrata</taxon>
        <taxon>Octopodidae</taxon>
        <taxon>Octopus</taxon>
    </lineage>
</organism>
<dbReference type="AlphaFoldDB" id="A0AA36AQN0"/>
<proteinExistence type="predicted"/>
<sequence length="104" mass="12110">MCTMRRGDAKEEMQMEKKDDSKETYQSTKYQHKLQFENIPIGSKEFNTKLGAHNFKYGQAVTNCDKTSIRNSLDRAANLVEDEVLYTNIFHDLLLFPVSAWMPQ</sequence>
<accession>A0AA36AQN0</accession>
<dbReference type="Proteomes" id="UP001162480">
    <property type="component" value="Chromosome 3"/>
</dbReference>
<feature type="compositionally biased region" description="Basic and acidic residues" evidence="1">
    <location>
        <begin position="1"/>
        <end position="23"/>
    </location>
</feature>
<evidence type="ECO:0000313" key="2">
    <source>
        <dbReference type="EMBL" id="CAI9719771.1"/>
    </source>
</evidence>
<evidence type="ECO:0000256" key="1">
    <source>
        <dbReference type="SAM" id="MobiDB-lite"/>
    </source>
</evidence>
<gene>
    <name evidence="2" type="ORF">OCTVUL_1B026587</name>
</gene>